<organism evidence="1 2">
    <name type="scientific">Merluccius polli</name>
    <name type="common">Benguela hake</name>
    <name type="synonym">Merluccius cadenati</name>
    <dbReference type="NCBI Taxonomy" id="89951"/>
    <lineage>
        <taxon>Eukaryota</taxon>
        <taxon>Metazoa</taxon>
        <taxon>Chordata</taxon>
        <taxon>Craniata</taxon>
        <taxon>Vertebrata</taxon>
        <taxon>Euteleostomi</taxon>
        <taxon>Actinopterygii</taxon>
        <taxon>Neopterygii</taxon>
        <taxon>Teleostei</taxon>
        <taxon>Neoteleostei</taxon>
        <taxon>Acanthomorphata</taxon>
        <taxon>Zeiogadaria</taxon>
        <taxon>Gadariae</taxon>
        <taxon>Gadiformes</taxon>
        <taxon>Gadoidei</taxon>
        <taxon>Merlucciidae</taxon>
        <taxon>Merluccius</taxon>
    </lineage>
</organism>
<dbReference type="Proteomes" id="UP001174136">
    <property type="component" value="Unassembled WGS sequence"/>
</dbReference>
<accession>A0AA47P1D5</accession>
<comment type="caution">
    <text evidence="1">The sequence shown here is derived from an EMBL/GenBank/DDBJ whole genome shotgun (WGS) entry which is preliminary data.</text>
</comment>
<evidence type="ECO:0000313" key="1">
    <source>
        <dbReference type="EMBL" id="KAK0146856.1"/>
    </source>
</evidence>
<dbReference type="AlphaFoldDB" id="A0AA47P1D5"/>
<name>A0AA47P1D5_MERPO</name>
<reference evidence="1" key="1">
    <citation type="journal article" date="2023" name="Front. Mar. Sci.">
        <title>A new Merluccius polli reference genome to investigate the effects of global change in West African waters.</title>
        <authorList>
            <person name="Mateo J.L."/>
            <person name="Blanco-Fernandez C."/>
            <person name="Garcia-Vazquez E."/>
            <person name="Machado-Schiaffino G."/>
        </authorList>
    </citation>
    <scope>NUCLEOTIDE SEQUENCE</scope>
    <source>
        <strain evidence="1">C29</strain>
        <tissue evidence="1">Fin</tissue>
    </source>
</reference>
<gene>
    <name evidence="1" type="ORF">N1851_013815</name>
</gene>
<dbReference type="PANTHER" id="PTHR47510">
    <property type="entry name" value="REVERSE TRANSCRIPTASE DOMAIN-CONTAINING PROTEIN"/>
    <property type="match status" value="1"/>
</dbReference>
<sequence>MFNTSLSQAMVPTCFKSTTIIPVPKKASPSCFNDYCPVALTPIIMKCFERLVMQHIKSILPPSLDPYQFAYRASRSTDDAISTVLHSALTHLETKDSYKTKEIVVDFRRASTQHPPLTINGAAVKRVSSTKFLGVHLTEDLSWSCNTASLAGKAQQRIVRAAEKIVGAPLPSLQDIYNSRLSRKAFSIAGDSTHPTHCLFSLLPSGRRMRSLKARTSRLKDSFVHQAHPFLEMAEPRSTLTALILAAKEAMRNHR</sequence>
<dbReference type="EMBL" id="JAOPHQ010002557">
    <property type="protein sequence ID" value="KAK0146856.1"/>
    <property type="molecule type" value="Genomic_DNA"/>
</dbReference>
<dbReference type="PANTHER" id="PTHR47510:SF3">
    <property type="entry name" value="ENDO_EXONUCLEASE_PHOSPHATASE DOMAIN-CONTAINING PROTEIN"/>
    <property type="match status" value="1"/>
</dbReference>
<keyword evidence="2" id="KW-1185">Reference proteome</keyword>
<evidence type="ECO:0000313" key="2">
    <source>
        <dbReference type="Proteomes" id="UP001174136"/>
    </source>
</evidence>
<proteinExistence type="predicted"/>
<protein>
    <recommendedName>
        <fullName evidence="3">Reverse transcriptase</fullName>
    </recommendedName>
</protein>
<evidence type="ECO:0008006" key="3">
    <source>
        <dbReference type="Google" id="ProtNLM"/>
    </source>
</evidence>